<dbReference type="Pfam" id="PF01408">
    <property type="entry name" value="GFO_IDH_MocA"/>
    <property type="match status" value="1"/>
</dbReference>
<dbReference type="RefSeq" id="WP_108824292.1">
    <property type="nucleotide sequence ID" value="NZ_CP023004.1"/>
</dbReference>
<evidence type="ECO:0000256" key="1">
    <source>
        <dbReference type="ARBA" id="ARBA00023002"/>
    </source>
</evidence>
<evidence type="ECO:0000313" key="4">
    <source>
        <dbReference type="Proteomes" id="UP000244896"/>
    </source>
</evidence>
<dbReference type="SUPFAM" id="SSF51735">
    <property type="entry name" value="NAD(P)-binding Rossmann-fold domains"/>
    <property type="match status" value="1"/>
</dbReference>
<dbReference type="Proteomes" id="UP000244896">
    <property type="component" value="Chromosome"/>
</dbReference>
<dbReference type="InterPro" id="IPR006311">
    <property type="entry name" value="TAT_signal"/>
</dbReference>
<dbReference type="InterPro" id="IPR000683">
    <property type="entry name" value="Gfo/Idh/MocA-like_OxRdtase_N"/>
</dbReference>
<dbReference type="AlphaFoldDB" id="A0A2U8E6Q5"/>
<name>A0A2U8E6Q5_9BACT</name>
<dbReference type="GO" id="GO:0016491">
    <property type="term" value="F:oxidoreductase activity"/>
    <property type="evidence" value="ECO:0007669"/>
    <property type="project" value="UniProtKB-KW"/>
</dbReference>
<protein>
    <submittedName>
        <fullName evidence="3">Oxidoreductase</fullName>
    </submittedName>
</protein>
<accession>A0A2U8E6Q5</accession>
<reference evidence="3 4" key="1">
    <citation type="journal article" date="2018" name="Syst. Appl. Microbiol.">
        <title>Ereboglobus luteus gen. nov. sp. nov. from cockroach guts, and new insights into the oxygen relationship of the genera Opitutus and Didymococcus (Verrucomicrobia: Opitutaceae).</title>
        <authorList>
            <person name="Tegtmeier D."/>
            <person name="Belitz A."/>
            <person name="Radek R."/>
            <person name="Heimerl T."/>
            <person name="Brune A."/>
        </authorList>
    </citation>
    <scope>NUCLEOTIDE SEQUENCE [LARGE SCALE GENOMIC DNA]</scope>
    <source>
        <strain evidence="3 4">Ho45</strain>
    </source>
</reference>
<dbReference type="GO" id="GO:0000166">
    <property type="term" value="F:nucleotide binding"/>
    <property type="evidence" value="ECO:0007669"/>
    <property type="project" value="InterPro"/>
</dbReference>
<dbReference type="EMBL" id="CP023004">
    <property type="protein sequence ID" value="AWI10496.1"/>
    <property type="molecule type" value="Genomic_DNA"/>
</dbReference>
<dbReference type="InterPro" id="IPR036291">
    <property type="entry name" value="NAD(P)-bd_dom_sf"/>
</dbReference>
<organism evidence="3 4">
    <name type="scientific">Ereboglobus luteus</name>
    <dbReference type="NCBI Taxonomy" id="1796921"/>
    <lineage>
        <taxon>Bacteria</taxon>
        <taxon>Pseudomonadati</taxon>
        <taxon>Verrucomicrobiota</taxon>
        <taxon>Opitutia</taxon>
        <taxon>Opitutales</taxon>
        <taxon>Opitutaceae</taxon>
        <taxon>Ereboglobus</taxon>
    </lineage>
</organism>
<dbReference type="Gene3D" id="3.30.360.10">
    <property type="entry name" value="Dihydrodipicolinate Reductase, domain 2"/>
    <property type="match status" value="1"/>
</dbReference>
<keyword evidence="1" id="KW-0560">Oxidoreductase</keyword>
<keyword evidence="4" id="KW-1185">Reference proteome</keyword>
<evidence type="ECO:0000313" key="3">
    <source>
        <dbReference type="EMBL" id="AWI10496.1"/>
    </source>
</evidence>
<dbReference type="PROSITE" id="PS51318">
    <property type="entry name" value="TAT"/>
    <property type="match status" value="1"/>
</dbReference>
<dbReference type="Gene3D" id="3.40.50.720">
    <property type="entry name" value="NAD(P)-binding Rossmann-like Domain"/>
    <property type="match status" value="1"/>
</dbReference>
<feature type="domain" description="Gfo/Idh/MocA-like oxidoreductase N-terminal" evidence="2">
    <location>
        <begin position="40"/>
        <end position="154"/>
    </location>
</feature>
<proteinExistence type="predicted"/>
<gene>
    <name evidence="3" type="ORF">CKA38_03755</name>
</gene>
<dbReference type="OrthoDB" id="9815825at2"/>
<evidence type="ECO:0000259" key="2">
    <source>
        <dbReference type="Pfam" id="PF01408"/>
    </source>
</evidence>
<dbReference type="PROSITE" id="PS51257">
    <property type="entry name" value="PROKAR_LIPOPROTEIN"/>
    <property type="match status" value="1"/>
</dbReference>
<dbReference type="KEGG" id="elut:CKA38_03755"/>
<dbReference type="PANTHER" id="PTHR43818">
    <property type="entry name" value="BCDNA.GH03377"/>
    <property type="match status" value="1"/>
</dbReference>
<dbReference type="PANTHER" id="PTHR43818:SF11">
    <property type="entry name" value="BCDNA.GH03377"/>
    <property type="match status" value="1"/>
</dbReference>
<dbReference type="InterPro" id="IPR050463">
    <property type="entry name" value="Gfo/Idh/MocA_oxidrdct_glycsds"/>
</dbReference>
<sequence>MNQEINRRNFIGTMGIAAAGVACLTPRFAFAGEPASSRKLKIGVVGGGFGRTFHFHEHPNCTVEAVSDLIASRRQRLMKTYQCEKSYESLELLLRDPKIEAVAIFTPAPDHARHVIQTLNAGKHVLCAVPAVMNLDEAHQVLETVKRTGLTYMMAETSTYRHTVMSAKKFFKEGQFGNIFSSYAHYYHPGLEALYFTKDGKPTWRHGLPPMLYPTHATAMIVAVTGERLASVSCIGWGDGDPLLKGNAYGNPFWNETALFKTDKGHPFRAEIWWRGAVIETERGEWHGDKMSYYSGYKGQADHRVVATKNQGTEEGGFAVAKPKMERVPPEHWWNLLPEAMRHETGHGGSHVFITHEFVDSVINGREPEVNIREALAYTVPGIIAHESALKDGELLKIPVFG</sequence>